<dbReference type="GO" id="GO:0016779">
    <property type="term" value="F:nucleotidyltransferase activity"/>
    <property type="evidence" value="ECO:0007669"/>
    <property type="project" value="UniProtKB-KW"/>
</dbReference>
<accession>A0A4S3MDA4</accession>
<dbReference type="SUPFAM" id="SSF53448">
    <property type="entry name" value="Nucleotide-diphospho-sugar transferases"/>
    <property type="match status" value="1"/>
</dbReference>
<dbReference type="PANTHER" id="PTHR43584:SF8">
    <property type="entry name" value="N-ACETYLMURAMATE ALPHA-1-PHOSPHATE URIDYLYLTRANSFERASE"/>
    <property type="match status" value="1"/>
</dbReference>
<keyword evidence="2" id="KW-0548">Nucleotidyltransferase</keyword>
<reference evidence="5 6" key="1">
    <citation type="submission" date="2019-04" db="EMBL/GenBank/DDBJ databases">
        <title>Draft genome sequence of Youngimonas vesicularis.</title>
        <authorList>
            <person name="Hameed A."/>
        </authorList>
    </citation>
    <scope>NUCLEOTIDE SEQUENCE [LARGE SCALE GENOMIC DNA]</scope>
    <source>
        <strain evidence="5 6">CC-AMW-E</strain>
    </source>
</reference>
<name>A0A4S3MDA4_9RHOB</name>
<evidence type="ECO:0000256" key="3">
    <source>
        <dbReference type="ARBA" id="ARBA00022842"/>
    </source>
</evidence>
<protein>
    <submittedName>
        <fullName evidence="5">Nucleotidyltransferase family protein</fullName>
    </submittedName>
</protein>
<dbReference type="EMBL" id="SSMD01000001">
    <property type="protein sequence ID" value="THD76831.1"/>
    <property type="molecule type" value="Genomic_DNA"/>
</dbReference>
<sequence>MRPDSVMLFAAGFGTRMGALTADRPKPMIEVAGKPLLDHALELVEAIQPARTVVNVHYLPDAIRTHLAGRDIAISDESDRILETGGGLRKALPLLGNGPVFTMNTDAVWAGPNPLQQLLHAWNPDQMDALLLCIPLENAVGHTGQGDFVADSENRLTRGPGQVYSGLQILKPDLLAEIPEDAFSLNLLWNRMLAQRRLFGLSYPGQWCDVGRPEGIALAERMIGYTHV</sequence>
<dbReference type="OrthoDB" id="9788272at2"/>
<evidence type="ECO:0000259" key="4">
    <source>
        <dbReference type="Pfam" id="PF12804"/>
    </source>
</evidence>
<proteinExistence type="predicted"/>
<comment type="caution">
    <text evidence="5">The sequence shown here is derived from an EMBL/GenBank/DDBJ whole genome shotgun (WGS) entry which is preliminary data.</text>
</comment>
<dbReference type="CDD" id="cd06422">
    <property type="entry name" value="NTP_transferase_like_1"/>
    <property type="match status" value="1"/>
</dbReference>
<dbReference type="Proteomes" id="UP000306113">
    <property type="component" value="Unassembled WGS sequence"/>
</dbReference>
<evidence type="ECO:0000313" key="5">
    <source>
        <dbReference type="EMBL" id="THD76831.1"/>
    </source>
</evidence>
<organism evidence="5 6">
    <name type="scientific">Thalassobius vesicularis</name>
    <dbReference type="NCBI Taxonomy" id="1294297"/>
    <lineage>
        <taxon>Bacteria</taxon>
        <taxon>Pseudomonadati</taxon>
        <taxon>Pseudomonadota</taxon>
        <taxon>Alphaproteobacteria</taxon>
        <taxon>Rhodobacterales</taxon>
        <taxon>Roseobacteraceae</taxon>
        <taxon>Thalassovita</taxon>
    </lineage>
</organism>
<dbReference type="InterPro" id="IPR025877">
    <property type="entry name" value="MobA-like_NTP_Trfase"/>
</dbReference>
<dbReference type="AlphaFoldDB" id="A0A4S3MDA4"/>
<dbReference type="InterPro" id="IPR029044">
    <property type="entry name" value="Nucleotide-diphossugar_trans"/>
</dbReference>
<gene>
    <name evidence="5" type="ORF">E7681_03050</name>
</gene>
<evidence type="ECO:0000256" key="1">
    <source>
        <dbReference type="ARBA" id="ARBA00022679"/>
    </source>
</evidence>
<dbReference type="RefSeq" id="WP_136337775.1">
    <property type="nucleotide sequence ID" value="NZ_SSMD01000001.1"/>
</dbReference>
<keyword evidence="1 5" id="KW-0808">Transferase</keyword>
<dbReference type="PANTHER" id="PTHR43584">
    <property type="entry name" value="NUCLEOTIDYL TRANSFERASE"/>
    <property type="match status" value="1"/>
</dbReference>
<keyword evidence="3" id="KW-0460">Magnesium</keyword>
<keyword evidence="6" id="KW-1185">Reference proteome</keyword>
<dbReference type="InterPro" id="IPR050065">
    <property type="entry name" value="GlmU-like"/>
</dbReference>
<dbReference type="Pfam" id="PF12804">
    <property type="entry name" value="NTP_transf_3"/>
    <property type="match status" value="1"/>
</dbReference>
<dbReference type="Gene3D" id="3.90.550.10">
    <property type="entry name" value="Spore Coat Polysaccharide Biosynthesis Protein SpsA, Chain A"/>
    <property type="match status" value="1"/>
</dbReference>
<evidence type="ECO:0000256" key="2">
    <source>
        <dbReference type="ARBA" id="ARBA00022695"/>
    </source>
</evidence>
<feature type="domain" description="MobA-like NTP transferase" evidence="4">
    <location>
        <begin position="8"/>
        <end position="131"/>
    </location>
</feature>
<evidence type="ECO:0000313" key="6">
    <source>
        <dbReference type="Proteomes" id="UP000306113"/>
    </source>
</evidence>